<gene>
    <name evidence="1" type="ORF">MSG28_002431</name>
</gene>
<dbReference type="Proteomes" id="UP001064048">
    <property type="component" value="Chromosome 3"/>
</dbReference>
<accession>A0ACC0JVF1</accession>
<name>A0ACC0JVF1_CHOFU</name>
<sequence>MRARWAAWALAWCASAAAAPAPAPVESQPSSAPACDPLLLRHPAPKPNNMAEHEAAAVYAARALSELIAAGGADEARAAALARSVLRAPLEPPPDAVALGAPQLRLGVLYVAEPPRLVIFQQNNSAALQQFWKTLASAWNASAVVWSNAWYSCEREDRGWWSGAAAARGPGAQRAAAALFRRVPVVPCEEAMYDRMGGPPDCDLDTTDCEAYPASGSDYQNIEAPVRPTFSLHRNNCRQLVQCVTKKYEYIHYFFWVGSPVRTKDIMDDWEGTAQTVLASHQLKTRLHVLNPLNDIPYGIGCSIAASAAAATGTRLAAAGWGGAGITRALGAPLQCAACGLASDHAACNGEVFHATLLALNLTGMLVCLIIALIIFRKRKCKAVAMGMWTVLEVVLLGALLMYGSAATQYMRVPIWRCVAGAWLRELGFVACYGSVVLRLWVLLAEFRTRKAHRWTPRDSEVLRIVGAMLSGAACYLAAFTATAACAHEGCARAAWHHVTAGAELLLLAAGARIAYAARNANVPFQERGWLTSALACESVCGLAWRGAALAGAAPEQSPLAATARAQLSAGAALACVLAPRLWHGYRARSLAQEVSRRGPAEGFGVEGEEEPTSEEVRAELKRLYVQLEILRNKTLRRDNPHISKRRGGRKPPHRRFSLQALQARRGGKGKAGGSASAVEASEAGDASRTPEDSVCSNEGPSHYTDGDVQS</sequence>
<proteinExistence type="predicted"/>
<dbReference type="EMBL" id="CM046103">
    <property type="protein sequence ID" value="KAI8428196.1"/>
    <property type="molecule type" value="Genomic_DNA"/>
</dbReference>
<organism evidence="1 2">
    <name type="scientific">Choristoneura fumiferana</name>
    <name type="common">Spruce budworm moth</name>
    <name type="synonym">Archips fumiferana</name>
    <dbReference type="NCBI Taxonomy" id="7141"/>
    <lineage>
        <taxon>Eukaryota</taxon>
        <taxon>Metazoa</taxon>
        <taxon>Ecdysozoa</taxon>
        <taxon>Arthropoda</taxon>
        <taxon>Hexapoda</taxon>
        <taxon>Insecta</taxon>
        <taxon>Pterygota</taxon>
        <taxon>Neoptera</taxon>
        <taxon>Endopterygota</taxon>
        <taxon>Lepidoptera</taxon>
        <taxon>Glossata</taxon>
        <taxon>Ditrysia</taxon>
        <taxon>Tortricoidea</taxon>
        <taxon>Tortricidae</taxon>
        <taxon>Tortricinae</taxon>
        <taxon>Choristoneura</taxon>
    </lineage>
</organism>
<evidence type="ECO:0000313" key="1">
    <source>
        <dbReference type="EMBL" id="KAI8428196.1"/>
    </source>
</evidence>
<reference evidence="1 2" key="1">
    <citation type="journal article" date="2022" name="Genome Biol. Evol.">
        <title>The Spruce Budworm Genome: Reconstructing the Evolutionary History of Antifreeze Proteins.</title>
        <authorList>
            <person name="Beliveau C."/>
            <person name="Gagne P."/>
            <person name="Picq S."/>
            <person name="Vernygora O."/>
            <person name="Keeling C.I."/>
            <person name="Pinkney K."/>
            <person name="Doucet D."/>
            <person name="Wen F."/>
            <person name="Johnston J.S."/>
            <person name="Maaroufi H."/>
            <person name="Boyle B."/>
            <person name="Laroche J."/>
            <person name="Dewar K."/>
            <person name="Juretic N."/>
            <person name="Blackburn G."/>
            <person name="Nisole A."/>
            <person name="Brunet B."/>
            <person name="Brandao M."/>
            <person name="Lumley L."/>
            <person name="Duan J."/>
            <person name="Quan G."/>
            <person name="Lucarotti C.J."/>
            <person name="Roe A.D."/>
            <person name="Sperling F.A.H."/>
            <person name="Levesque R.C."/>
            <person name="Cusson M."/>
        </authorList>
    </citation>
    <scope>NUCLEOTIDE SEQUENCE [LARGE SCALE GENOMIC DNA]</scope>
    <source>
        <strain evidence="1">Glfc:IPQL:Cfum</strain>
    </source>
</reference>
<comment type="caution">
    <text evidence="1">The sequence shown here is derived from an EMBL/GenBank/DDBJ whole genome shotgun (WGS) entry which is preliminary data.</text>
</comment>
<keyword evidence="2" id="KW-1185">Reference proteome</keyword>
<evidence type="ECO:0000313" key="2">
    <source>
        <dbReference type="Proteomes" id="UP001064048"/>
    </source>
</evidence>
<protein>
    <submittedName>
        <fullName evidence="1">Uncharacterized protein</fullName>
    </submittedName>
</protein>